<protein>
    <submittedName>
        <fullName evidence="6">Membrane protein</fullName>
    </submittedName>
</protein>
<evidence type="ECO:0000313" key="7">
    <source>
        <dbReference type="Proteomes" id="UP000645462"/>
    </source>
</evidence>
<dbReference type="PANTHER" id="PTHR35371:SF1">
    <property type="entry name" value="BLR7753 PROTEIN"/>
    <property type="match status" value="1"/>
</dbReference>
<name>A0ABQ1K6K4_9RHOB</name>
<proteinExistence type="predicted"/>
<feature type="transmembrane region" description="Helical" evidence="5">
    <location>
        <begin position="110"/>
        <end position="128"/>
    </location>
</feature>
<organism evidence="6 7">
    <name type="scientific">Marivita lacus</name>
    <dbReference type="NCBI Taxonomy" id="1323742"/>
    <lineage>
        <taxon>Bacteria</taxon>
        <taxon>Pseudomonadati</taxon>
        <taxon>Pseudomonadota</taxon>
        <taxon>Alphaproteobacteria</taxon>
        <taxon>Rhodobacterales</taxon>
        <taxon>Roseobacteraceae</taxon>
        <taxon>Marivita</taxon>
    </lineage>
</organism>
<keyword evidence="4 5" id="KW-0472">Membrane</keyword>
<keyword evidence="2 5" id="KW-0812">Transmembrane</keyword>
<keyword evidence="7" id="KW-1185">Reference proteome</keyword>
<reference evidence="7" key="1">
    <citation type="journal article" date="2019" name="Int. J. Syst. Evol. Microbiol.">
        <title>The Global Catalogue of Microorganisms (GCM) 10K type strain sequencing project: providing services to taxonomists for standard genome sequencing and annotation.</title>
        <authorList>
            <consortium name="The Broad Institute Genomics Platform"/>
            <consortium name="The Broad Institute Genome Sequencing Center for Infectious Disease"/>
            <person name="Wu L."/>
            <person name="Ma J."/>
        </authorList>
    </citation>
    <scope>NUCLEOTIDE SEQUENCE [LARGE SCALE GENOMIC DNA]</scope>
    <source>
        <strain evidence="7">CGMCC 1.12478</strain>
    </source>
</reference>
<feature type="transmembrane region" description="Helical" evidence="5">
    <location>
        <begin position="84"/>
        <end position="104"/>
    </location>
</feature>
<evidence type="ECO:0000256" key="3">
    <source>
        <dbReference type="ARBA" id="ARBA00022989"/>
    </source>
</evidence>
<dbReference type="InterPro" id="IPR001129">
    <property type="entry name" value="Membr-assoc_MAPEG"/>
</dbReference>
<dbReference type="Pfam" id="PF01124">
    <property type="entry name" value="MAPEG"/>
    <property type="match status" value="1"/>
</dbReference>
<evidence type="ECO:0000256" key="1">
    <source>
        <dbReference type="ARBA" id="ARBA00004370"/>
    </source>
</evidence>
<dbReference type="EMBL" id="BMFC01000001">
    <property type="protein sequence ID" value="GGB88285.1"/>
    <property type="molecule type" value="Genomic_DNA"/>
</dbReference>
<sequence length="129" mass="14035">MTPELTALTLAALLQVLQFAAYSVVAQMQVGTKKALGPRDTPVQLTGKAGRLQRAMNNHFEGLILFGIAVMVITYSGQNTEETALACGIYLVARVLYVPAYVFGWVPWRSLIWAIGFAATLYLLLAALM</sequence>
<comment type="subcellular location">
    <subcellularLocation>
        <location evidence="1">Membrane</location>
    </subcellularLocation>
</comment>
<feature type="transmembrane region" description="Helical" evidence="5">
    <location>
        <begin position="60"/>
        <end position="77"/>
    </location>
</feature>
<keyword evidence="3 5" id="KW-1133">Transmembrane helix</keyword>
<evidence type="ECO:0000313" key="6">
    <source>
        <dbReference type="EMBL" id="GGB88285.1"/>
    </source>
</evidence>
<evidence type="ECO:0000256" key="4">
    <source>
        <dbReference type="ARBA" id="ARBA00023136"/>
    </source>
</evidence>
<dbReference type="Gene3D" id="1.20.120.550">
    <property type="entry name" value="Membrane associated eicosanoid/glutathione metabolism-like domain"/>
    <property type="match status" value="1"/>
</dbReference>
<dbReference type="RefSeq" id="WP_188479999.1">
    <property type="nucleotide sequence ID" value="NZ_BMFC01000001.1"/>
</dbReference>
<accession>A0ABQ1K6K4</accession>
<dbReference type="PANTHER" id="PTHR35371">
    <property type="entry name" value="INNER MEMBRANE PROTEIN"/>
    <property type="match status" value="1"/>
</dbReference>
<evidence type="ECO:0000256" key="5">
    <source>
        <dbReference type="SAM" id="Phobius"/>
    </source>
</evidence>
<dbReference type="InterPro" id="IPR023352">
    <property type="entry name" value="MAPEG-like_dom_sf"/>
</dbReference>
<dbReference type="SUPFAM" id="SSF161084">
    <property type="entry name" value="MAPEG domain-like"/>
    <property type="match status" value="1"/>
</dbReference>
<comment type="caution">
    <text evidence="6">The sequence shown here is derived from an EMBL/GenBank/DDBJ whole genome shotgun (WGS) entry which is preliminary data.</text>
</comment>
<gene>
    <name evidence="6" type="ORF">GCM10011363_01080</name>
</gene>
<evidence type="ECO:0000256" key="2">
    <source>
        <dbReference type="ARBA" id="ARBA00022692"/>
    </source>
</evidence>
<dbReference type="Proteomes" id="UP000645462">
    <property type="component" value="Unassembled WGS sequence"/>
</dbReference>